<keyword evidence="2" id="KW-1185">Reference proteome</keyword>
<evidence type="ECO:0000313" key="2">
    <source>
        <dbReference type="Proteomes" id="UP000327493"/>
    </source>
</evidence>
<protein>
    <recommendedName>
        <fullName evidence="3">Peptidase C1A papain C-terminal domain-containing protein</fullName>
    </recommendedName>
</protein>
<gene>
    <name evidence="1" type="ORF">FQN60_013199</name>
</gene>
<proteinExistence type="predicted"/>
<dbReference type="EMBL" id="VOFY01000009">
    <property type="protein sequence ID" value="KAA8589834.1"/>
    <property type="molecule type" value="Genomic_DNA"/>
</dbReference>
<evidence type="ECO:0000313" key="1">
    <source>
        <dbReference type="EMBL" id="KAA8589834.1"/>
    </source>
</evidence>
<evidence type="ECO:0008006" key="3">
    <source>
        <dbReference type="Google" id="ProtNLM"/>
    </source>
</evidence>
<accession>A0A5J5D8W4</accession>
<comment type="caution">
    <text evidence="1">The sequence shown here is derived from an EMBL/GenBank/DDBJ whole genome shotgun (WGS) entry which is preliminary data.</text>
</comment>
<organism evidence="1 2">
    <name type="scientific">Etheostoma spectabile</name>
    <name type="common">orangethroat darter</name>
    <dbReference type="NCBI Taxonomy" id="54343"/>
    <lineage>
        <taxon>Eukaryota</taxon>
        <taxon>Metazoa</taxon>
        <taxon>Chordata</taxon>
        <taxon>Craniata</taxon>
        <taxon>Vertebrata</taxon>
        <taxon>Euteleostomi</taxon>
        <taxon>Actinopterygii</taxon>
        <taxon>Neopterygii</taxon>
        <taxon>Teleostei</taxon>
        <taxon>Neoteleostei</taxon>
        <taxon>Acanthomorphata</taxon>
        <taxon>Eupercaria</taxon>
        <taxon>Perciformes</taxon>
        <taxon>Percoidei</taxon>
        <taxon>Percidae</taxon>
        <taxon>Etheostomatinae</taxon>
        <taxon>Etheostoma</taxon>
    </lineage>
</organism>
<sequence length="135" mass="14901">MGYVTRERPGYCGSCWPSDYGAIGEKYTRGQVSRIVEVNKNLVDLPPDRGTYGLQRCGMSVALNVDTHPLYAADLQAPISRLVVSAKGDEQARLMPWQYGSNHSSLDADHSASLFYTLGYGSDGGPRLWIIKNSW</sequence>
<dbReference type="Proteomes" id="UP000327493">
    <property type="component" value="Chromosome 9"/>
</dbReference>
<reference evidence="1 2" key="1">
    <citation type="submission" date="2019-08" db="EMBL/GenBank/DDBJ databases">
        <title>A chromosome-level genome assembly, high-density linkage maps, and genome scans reveal the genomic architecture of hybrid incompatibilities underlying speciation via character displacement in darters (Percidae: Etheostominae).</title>
        <authorList>
            <person name="Moran R.L."/>
            <person name="Catchen J.M."/>
            <person name="Fuller R.C."/>
        </authorList>
    </citation>
    <scope>NUCLEOTIDE SEQUENCE [LARGE SCALE GENOMIC DNA]</scope>
    <source>
        <strain evidence="1">EspeVRDwgs_2016</strain>
        <tissue evidence="1">Muscle</tissue>
    </source>
</reference>
<name>A0A5J5D8W4_9PERO</name>
<dbReference type="AlphaFoldDB" id="A0A5J5D8W4"/>